<dbReference type="PANTHER" id="PTHR42947">
    <property type="entry name" value="COB--COM HETERODISULFIDE REDUCTASE SUBUNIT B 1"/>
    <property type="match status" value="1"/>
</dbReference>
<organism evidence="3 4">
    <name type="scientific">Williamwhitmania taraxaci</name>
    <dbReference type="NCBI Taxonomy" id="1640674"/>
    <lineage>
        <taxon>Bacteria</taxon>
        <taxon>Pseudomonadati</taxon>
        <taxon>Bacteroidota</taxon>
        <taxon>Bacteroidia</taxon>
        <taxon>Bacteroidales</taxon>
        <taxon>Williamwhitmaniaceae</taxon>
        <taxon>Williamwhitmania</taxon>
    </lineage>
</organism>
<dbReference type="OrthoDB" id="9777685at2"/>
<evidence type="ECO:0000256" key="1">
    <source>
        <dbReference type="ARBA" id="ARBA00023002"/>
    </source>
</evidence>
<accession>A0A1G6HHL8</accession>
<keyword evidence="4" id="KW-1185">Reference proteome</keyword>
<dbReference type="Pfam" id="PF02754">
    <property type="entry name" value="CCG"/>
    <property type="match status" value="1"/>
</dbReference>
<proteinExistence type="predicted"/>
<dbReference type="STRING" id="1640674.SAMN05216323_101028"/>
<dbReference type="EMBL" id="FMYP01000010">
    <property type="protein sequence ID" value="SDB92936.1"/>
    <property type="molecule type" value="Genomic_DNA"/>
</dbReference>
<keyword evidence="1" id="KW-0560">Oxidoreductase</keyword>
<protein>
    <submittedName>
        <fullName evidence="3">Heterodisulfide reductase subunit B</fullName>
    </submittedName>
</protein>
<feature type="domain" description="Cysteine-rich" evidence="2">
    <location>
        <begin position="177"/>
        <end position="267"/>
    </location>
</feature>
<evidence type="ECO:0000313" key="4">
    <source>
        <dbReference type="Proteomes" id="UP000199452"/>
    </source>
</evidence>
<dbReference type="InterPro" id="IPR051278">
    <property type="entry name" value="HdrB/HdrD_reductase"/>
</dbReference>
<evidence type="ECO:0000259" key="2">
    <source>
        <dbReference type="Pfam" id="PF02754"/>
    </source>
</evidence>
<dbReference type="Proteomes" id="UP000199452">
    <property type="component" value="Unassembled WGS sequence"/>
</dbReference>
<sequence length="355" mass="40446">MARRINQQWAEYNKEIASNHYYFARSCIRQNFFPAAEELFLKILRDELHLDIYDDARQTTCTGIAYHSGIIPLETTMTVVANLFALMTEAGYENFVCSCVTSFGIYSEVLETWKHFPETETQTREALMRATGRTFNIPKNLVHASDIIYKFRKEIAEKAAYKLVNASNGLPLKIVDHIGCHYAKIFPDKGIGGAEYPYVLAGMIDDWGGAQVDYPERRHCCGFGFRQYLLKSNRGYSLTNSKMKFDSMQPYKPDLIIANCPGCTFFLDRWQYVISEQEGKTYGENGYGIPVLTYEELAGLLLGYNPWDIGLQMHQVAVEPLLLKLGITFSIEDKYKGKDGEFIGKPEKPSILVTE</sequence>
<reference evidence="3 4" key="1">
    <citation type="submission" date="2016-09" db="EMBL/GenBank/DDBJ databases">
        <authorList>
            <person name="Capua I."/>
            <person name="De Benedictis P."/>
            <person name="Joannis T."/>
            <person name="Lombin L.H."/>
            <person name="Cattoli G."/>
        </authorList>
    </citation>
    <scope>NUCLEOTIDE SEQUENCE [LARGE SCALE GENOMIC DNA]</scope>
    <source>
        <strain evidence="3 4">A7P-90m</strain>
    </source>
</reference>
<dbReference type="InterPro" id="IPR004017">
    <property type="entry name" value="Cys_rich_dom"/>
</dbReference>
<gene>
    <name evidence="3" type="ORF">SAMN05216323_101028</name>
</gene>
<dbReference type="RefSeq" id="WP_092436149.1">
    <property type="nucleotide sequence ID" value="NZ_FMYP01000010.1"/>
</dbReference>
<name>A0A1G6HHL8_9BACT</name>
<evidence type="ECO:0000313" key="3">
    <source>
        <dbReference type="EMBL" id="SDB92936.1"/>
    </source>
</evidence>
<dbReference type="GO" id="GO:0016491">
    <property type="term" value="F:oxidoreductase activity"/>
    <property type="evidence" value="ECO:0007669"/>
    <property type="project" value="UniProtKB-KW"/>
</dbReference>
<dbReference type="AlphaFoldDB" id="A0A1G6HHL8"/>
<dbReference type="PANTHER" id="PTHR42947:SF1">
    <property type="entry name" value="COB--COM HETERODISULFIDE REDUCTASE SUBUNIT B 1"/>
    <property type="match status" value="1"/>
</dbReference>